<feature type="domain" description="Nucleotide modification associated" evidence="1">
    <location>
        <begin position="22"/>
        <end position="82"/>
    </location>
</feature>
<feature type="domain" description="Nucleotide modification associated" evidence="1">
    <location>
        <begin position="115"/>
        <end position="176"/>
    </location>
</feature>
<evidence type="ECO:0000313" key="3">
    <source>
        <dbReference type="Proteomes" id="UP000605013"/>
    </source>
</evidence>
<comment type="caution">
    <text evidence="2">The sequence shown here is derived from an EMBL/GenBank/DDBJ whole genome shotgun (WGS) entry which is preliminary data.</text>
</comment>
<dbReference type="Pfam" id="PF07659">
    <property type="entry name" value="DUF1599"/>
    <property type="match status" value="2"/>
</dbReference>
<evidence type="ECO:0000259" key="1">
    <source>
        <dbReference type="Pfam" id="PF07659"/>
    </source>
</evidence>
<sequence>MQDTSKQYDAVIKTCRDLFINKMTDYGSAWRILRLPSLTDQIFIKAQRIRGLQQNDVRKVDEGEQSEFIGIINYCIMALIQLQKGVVEQPDIEVEEATVLYDEQVKITKQLMQDKNHDYGEAWRDMRVSSLTDLILQKLLRVKQIEDNSGKTIVSEGIDANYQDMINYAIFAMIHLTEQ</sequence>
<dbReference type="RefSeq" id="WP_028607659.1">
    <property type="nucleotide sequence ID" value="NZ_JAEMEF010000015.1"/>
</dbReference>
<dbReference type="Proteomes" id="UP000605013">
    <property type="component" value="Unassembled WGS sequence"/>
</dbReference>
<protein>
    <submittedName>
        <fullName evidence="2">DUF1599 domain-containing protein</fullName>
    </submittedName>
</protein>
<name>A0ABS1WPB8_9FLAO</name>
<evidence type="ECO:0000313" key="2">
    <source>
        <dbReference type="EMBL" id="MBL7560957.1"/>
    </source>
</evidence>
<keyword evidence="3" id="KW-1185">Reference proteome</keyword>
<proteinExistence type="predicted"/>
<gene>
    <name evidence="2" type="ORF">JAO71_14210</name>
</gene>
<organism evidence="2 3">
    <name type="scientific">Olleya sediminilitoris</name>
    <dbReference type="NCBI Taxonomy" id="2795739"/>
    <lineage>
        <taxon>Bacteria</taxon>
        <taxon>Pseudomonadati</taxon>
        <taxon>Bacteroidota</taxon>
        <taxon>Flavobacteriia</taxon>
        <taxon>Flavobacteriales</taxon>
        <taxon>Flavobacteriaceae</taxon>
    </lineage>
</organism>
<accession>A0ABS1WPB8</accession>
<dbReference type="EMBL" id="JAEMEF010000015">
    <property type="protein sequence ID" value="MBL7560957.1"/>
    <property type="molecule type" value="Genomic_DNA"/>
</dbReference>
<reference evidence="2 3" key="1">
    <citation type="submission" date="2020-12" db="EMBL/GenBank/DDBJ databases">
        <title>Olleya sediminilitoris sp. nov., isolated from a tidal flat.</title>
        <authorList>
            <person name="Park S."/>
            <person name="Yoon J.-H."/>
        </authorList>
    </citation>
    <scope>NUCLEOTIDE SEQUENCE [LARGE SCALE GENOMIC DNA]</scope>
    <source>
        <strain evidence="2 3">YSTF-M6</strain>
    </source>
</reference>
<dbReference type="InterPro" id="IPR011630">
    <property type="entry name" value="DUF1599"/>
</dbReference>